<gene>
    <name evidence="3" type="ordered locus">mru_0018</name>
</gene>
<dbReference type="SUPFAM" id="SSF52200">
    <property type="entry name" value="Toll/Interleukin receptor TIR domain"/>
    <property type="match status" value="1"/>
</dbReference>
<dbReference type="GO" id="GO:0007165">
    <property type="term" value="P:signal transduction"/>
    <property type="evidence" value="ECO:0007669"/>
    <property type="project" value="InterPro"/>
</dbReference>
<accession>D3E4H4</accession>
<sequence>MSHDVFICYDEEDKDCAEAICRIFEENNIKTWIRSRDVSSKDAARNLTEAIRNSKCFVLVYSKNGKNTNYIINETDIAFSKEIPIILFKLDETSIPKDLEFILISKKKIVAYPHSKRQLKTLVKETSDILDRPTDDIKLDSNSVKTIERSNPKRKENNIKKAIGAAALIAAVLILIYLFVIVPTGQNITDSGVFSMDVTHVEVDELAKGNKYTIYGESYNLPSDSDRYFMNLQFFDDKDNVVYEVNSTADEFKSGIIWSGDINKGDIKHIGFKLTDMDNKILSQEDYNLGL</sequence>
<dbReference type="PROSITE" id="PS50104">
    <property type="entry name" value="TIR"/>
    <property type="match status" value="1"/>
</dbReference>
<dbReference type="Gene3D" id="3.40.50.10140">
    <property type="entry name" value="Toll/interleukin-1 receptor homology (TIR) domain"/>
    <property type="match status" value="1"/>
</dbReference>
<evidence type="ECO:0000313" key="3">
    <source>
        <dbReference type="EMBL" id="ADC45870.1"/>
    </source>
</evidence>
<dbReference type="Proteomes" id="UP000008680">
    <property type="component" value="Chromosome"/>
</dbReference>
<feature type="domain" description="TIR" evidence="2">
    <location>
        <begin position="1"/>
        <end position="130"/>
    </location>
</feature>
<dbReference type="KEGG" id="mru:mru_0018"/>
<dbReference type="OrthoDB" id="379802at2157"/>
<dbReference type="RefSeq" id="WP_012954826.1">
    <property type="nucleotide sequence ID" value="NC_013790.1"/>
</dbReference>
<dbReference type="AlphaFoldDB" id="D3E4H4"/>
<protein>
    <recommendedName>
        <fullName evidence="2">TIR domain-containing protein</fullName>
    </recommendedName>
</protein>
<dbReference type="STRING" id="634498.mru_0018"/>
<dbReference type="EMBL" id="CP001719">
    <property type="protein sequence ID" value="ADC45870.1"/>
    <property type="molecule type" value="Genomic_DNA"/>
</dbReference>
<evidence type="ECO:0000259" key="2">
    <source>
        <dbReference type="PROSITE" id="PS50104"/>
    </source>
</evidence>
<dbReference type="InterPro" id="IPR035897">
    <property type="entry name" value="Toll_tir_struct_dom_sf"/>
</dbReference>
<dbReference type="PATRIC" id="fig|634498.28.peg.19"/>
<keyword evidence="4" id="KW-1185">Reference proteome</keyword>
<name>D3E4H4_METRM</name>
<dbReference type="Pfam" id="PF13676">
    <property type="entry name" value="TIR_2"/>
    <property type="match status" value="1"/>
</dbReference>
<dbReference type="eggNOG" id="arCOG09612">
    <property type="taxonomic scope" value="Archaea"/>
</dbReference>
<organism evidence="3 4">
    <name type="scientific">Methanobrevibacter ruminantium (strain ATCC 35063 / DSM 1093 / JCM 13430 / OCM 146 / M1)</name>
    <name type="common">Methanobacterium ruminantium</name>
    <dbReference type="NCBI Taxonomy" id="634498"/>
    <lineage>
        <taxon>Archaea</taxon>
        <taxon>Methanobacteriati</taxon>
        <taxon>Methanobacteriota</taxon>
        <taxon>Methanomada group</taxon>
        <taxon>Methanobacteria</taxon>
        <taxon>Methanobacteriales</taxon>
        <taxon>Methanobacteriaceae</taxon>
        <taxon>Methanobrevibacter</taxon>
    </lineage>
</organism>
<feature type="transmembrane region" description="Helical" evidence="1">
    <location>
        <begin position="162"/>
        <end position="182"/>
    </location>
</feature>
<dbReference type="SMART" id="SM00255">
    <property type="entry name" value="TIR"/>
    <property type="match status" value="1"/>
</dbReference>
<reference evidence="3 4" key="1">
    <citation type="journal article" date="2010" name="PLoS ONE">
        <title>The genome sequence of the rumen methanogen Methanobrevibacter ruminantium reveals new possibilities for controlling ruminant methane emissions.</title>
        <authorList>
            <person name="Leahy S.C."/>
            <person name="Kelly W.J."/>
            <person name="Altermann E."/>
            <person name="Ronimus R.S."/>
            <person name="Yeoman C.J."/>
            <person name="Pacheco D.M."/>
            <person name="Li D."/>
            <person name="Kong Z."/>
            <person name="McTavish S."/>
            <person name="Sang C."/>
            <person name="Lambie S.C."/>
            <person name="Janssen P.H."/>
            <person name="Dey D."/>
            <person name="Attwood G.T."/>
        </authorList>
    </citation>
    <scope>NUCLEOTIDE SEQUENCE [LARGE SCALE GENOMIC DNA]</scope>
    <source>
        <strain evidence="4">ATCC 35063 / DSM 1093 / JCM 13430 / OCM 146 / M1</strain>
    </source>
</reference>
<evidence type="ECO:0000313" key="4">
    <source>
        <dbReference type="Proteomes" id="UP000008680"/>
    </source>
</evidence>
<dbReference type="InterPro" id="IPR000157">
    <property type="entry name" value="TIR_dom"/>
</dbReference>
<evidence type="ECO:0000256" key="1">
    <source>
        <dbReference type="SAM" id="Phobius"/>
    </source>
</evidence>
<dbReference type="HOGENOM" id="CLU_955155_0_0_2"/>
<dbReference type="GeneID" id="8769635"/>
<keyword evidence="1" id="KW-0472">Membrane</keyword>
<keyword evidence="1" id="KW-1133">Transmembrane helix</keyword>
<keyword evidence="1" id="KW-0812">Transmembrane</keyword>
<proteinExistence type="predicted"/>